<evidence type="ECO:0000256" key="1">
    <source>
        <dbReference type="SAM" id="SignalP"/>
    </source>
</evidence>
<dbReference type="PATRIC" id="fig|1215343.11.peg.304"/>
<organism evidence="2 3">
    <name type="scientific">Liberibacter crescens (strain BT-1)</name>
    <dbReference type="NCBI Taxonomy" id="1215343"/>
    <lineage>
        <taxon>Bacteria</taxon>
        <taxon>Pseudomonadati</taxon>
        <taxon>Pseudomonadota</taxon>
        <taxon>Alphaproteobacteria</taxon>
        <taxon>Hyphomicrobiales</taxon>
        <taxon>Rhizobiaceae</taxon>
        <taxon>Liberibacter</taxon>
    </lineage>
</organism>
<dbReference type="HOGENOM" id="CLU_158412_0_0_5"/>
<feature type="signal peptide" evidence="1">
    <location>
        <begin position="1"/>
        <end position="21"/>
    </location>
</feature>
<protein>
    <submittedName>
        <fullName evidence="2">Putative signal peptide protein</fullName>
    </submittedName>
</protein>
<dbReference type="Proteomes" id="UP000010799">
    <property type="component" value="Chromosome"/>
</dbReference>
<dbReference type="Pfam" id="PF07076">
    <property type="entry name" value="DUF1344"/>
    <property type="match status" value="1"/>
</dbReference>
<dbReference type="RefSeq" id="WP_015272714.1">
    <property type="nucleotide sequence ID" value="NC_019907.1"/>
</dbReference>
<evidence type="ECO:0000313" key="3">
    <source>
        <dbReference type="Proteomes" id="UP000010799"/>
    </source>
</evidence>
<accession>L0ETK1</accession>
<name>L0ETK1_LIBCB</name>
<dbReference type="AlphaFoldDB" id="L0ETK1"/>
<keyword evidence="3" id="KW-1185">Reference proteome</keyword>
<dbReference type="InterPro" id="IPR009780">
    <property type="entry name" value="DUF1344"/>
</dbReference>
<sequence>MIKVFLGVLLFFSTSITSVLAETLDITAHVREIKPNSLSLVLDDGKTYQVSEEFNFDGLQVNNKVIVRYTVVNGKRMINDLEIIH</sequence>
<dbReference type="EMBL" id="CP003789">
    <property type="protein sequence ID" value="AGA64287.1"/>
    <property type="molecule type" value="Genomic_DNA"/>
</dbReference>
<evidence type="ECO:0000313" key="2">
    <source>
        <dbReference type="EMBL" id="AGA64287.1"/>
    </source>
</evidence>
<feature type="chain" id="PRO_5003941209" evidence="1">
    <location>
        <begin position="22"/>
        <end position="85"/>
    </location>
</feature>
<dbReference type="eggNOG" id="ENOG5033KWA">
    <property type="taxonomic scope" value="Bacteria"/>
</dbReference>
<dbReference type="KEGG" id="lcc:B488_02940"/>
<proteinExistence type="predicted"/>
<keyword evidence="1" id="KW-0732">Signal</keyword>
<reference evidence="2 3" key="1">
    <citation type="journal article" date="2012" name="Stand. Genomic Sci.">
        <title>Complete genome sequence of Liberibacter crescens BT-1.</title>
        <authorList>
            <person name="Leonard M.T."/>
            <person name="Fagen J.R."/>
            <person name="Davis-Richardson A.G."/>
            <person name="Davis M.J."/>
            <person name="Triplett E.W."/>
        </authorList>
    </citation>
    <scope>NUCLEOTIDE SEQUENCE [LARGE SCALE GENOMIC DNA]</scope>
    <source>
        <strain evidence="2 3">BT-1</strain>
    </source>
</reference>
<gene>
    <name evidence="2" type="ordered locus">B488_02940</name>
</gene>